<gene>
    <name evidence="1" type="ORF">DY000_02012940</name>
</gene>
<dbReference type="Proteomes" id="UP000266723">
    <property type="component" value="Unassembled WGS sequence"/>
</dbReference>
<dbReference type="PANTHER" id="PTHR34208:SF2">
    <property type="entry name" value="PECTIN METHYLESTERASE CGR2-RELATED"/>
    <property type="match status" value="1"/>
</dbReference>
<proteinExistence type="predicted"/>
<reference evidence="1 2" key="1">
    <citation type="journal article" date="2020" name="BMC Genomics">
        <title>Intraspecific diversification of the crop wild relative Brassica cretica Lam. using demographic model selection.</title>
        <authorList>
            <person name="Kioukis A."/>
            <person name="Michalopoulou V.A."/>
            <person name="Briers L."/>
            <person name="Pirintsos S."/>
            <person name="Studholme D.J."/>
            <person name="Pavlidis P."/>
            <person name="Sarris P.F."/>
        </authorList>
    </citation>
    <scope>NUCLEOTIDE SEQUENCE [LARGE SCALE GENOMIC DNA]</scope>
    <source>
        <strain evidence="2">cv. PFS-1207/04</strain>
    </source>
</reference>
<organism evidence="1 2">
    <name type="scientific">Brassica cretica</name>
    <name type="common">Mustard</name>
    <dbReference type="NCBI Taxonomy" id="69181"/>
    <lineage>
        <taxon>Eukaryota</taxon>
        <taxon>Viridiplantae</taxon>
        <taxon>Streptophyta</taxon>
        <taxon>Embryophyta</taxon>
        <taxon>Tracheophyta</taxon>
        <taxon>Spermatophyta</taxon>
        <taxon>Magnoliopsida</taxon>
        <taxon>eudicotyledons</taxon>
        <taxon>Gunneridae</taxon>
        <taxon>Pentapetalae</taxon>
        <taxon>rosids</taxon>
        <taxon>malvids</taxon>
        <taxon>Brassicales</taxon>
        <taxon>Brassicaceae</taxon>
        <taxon>Brassiceae</taxon>
        <taxon>Brassica</taxon>
    </lineage>
</organism>
<evidence type="ECO:0000313" key="1">
    <source>
        <dbReference type="EMBL" id="KAF3565809.1"/>
    </source>
</evidence>
<comment type="caution">
    <text evidence="1">The sequence shown here is derived from an EMBL/GenBank/DDBJ whole genome shotgun (WGS) entry which is preliminary data.</text>
</comment>
<evidence type="ECO:0000313" key="2">
    <source>
        <dbReference type="Proteomes" id="UP000266723"/>
    </source>
</evidence>
<dbReference type="PANTHER" id="PTHR34208">
    <property type="entry name" value="S-ADENOSYL-L-METHIONINE-DEPENDENT METHYLTRANSFERASE-RELATED"/>
    <property type="match status" value="1"/>
</dbReference>
<dbReference type="EMBL" id="QGKV02000759">
    <property type="protein sequence ID" value="KAF3565809.1"/>
    <property type="molecule type" value="Genomic_DNA"/>
</dbReference>
<name>A0ABQ7D2L6_BRACR</name>
<protein>
    <submittedName>
        <fullName evidence="1">Uncharacterized protein</fullName>
    </submittedName>
</protein>
<keyword evidence="2" id="KW-1185">Reference proteome</keyword>
<sequence length="117" mass="13151">MLILTARVLPAKALYVWLISSCLRPTCKKPISLVIVSDVLDYLFQVPEQYHAKFARVASDGLVLFAGLPGQQRAKVYYTVLNKLGKKNEAPNKMFEQAVSRGSYKPACQVFHLKTLH</sequence>
<accession>A0ABQ7D2L6</accession>
<dbReference type="InterPro" id="IPR044689">
    <property type="entry name" value="CGR2/3"/>
</dbReference>